<organism evidence="1 2">
    <name type="scientific">Paenibacillus hemerocallicola</name>
    <dbReference type="NCBI Taxonomy" id="1172614"/>
    <lineage>
        <taxon>Bacteria</taxon>
        <taxon>Bacillati</taxon>
        <taxon>Bacillota</taxon>
        <taxon>Bacilli</taxon>
        <taxon>Bacillales</taxon>
        <taxon>Paenibacillaceae</taxon>
        <taxon>Paenibacillus</taxon>
    </lineage>
</organism>
<accession>A0A5C4T7Y9</accession>
<comment type="caution">
    <text evidence="1">The sequence shown here is derived from an EMBL/GenBank/DDBJ whole genome shotgun (WGS) entry which is preliminary data.</text>
</comment>
<dbReference type="OrthoDB" id="2665115at2"/>
<protein>
    <submittedName>
        <fullName evidence="1">Uncharacterized protein</fullName>
    </submittedName>
</protein>
<dbReference type="AlphaFoldDB" id="A0A5C4T7Y9"/>
<proteinExistence type="predicted"/>
<dbReference type="EMBL" id="VDCQ01000021">
    <property type="protein sequence ID" value="TNJ65204.1"/>
    <property type="molecule type" value="Genomic_DNA"/>
</dbReference>
<evidence type="ECO:0000313" key="2">
    <source>
        <dbReference type="Proteomes" id="UP000307943"/>
    </source>
</evidence>
<evidence type="ECO:0000313" key="1">
    <source>
        <dbReference type="EMBL" id="TNJ65204.1"/>
    </source>
</evidence>
<gene>
    <name evidence="1" type="ORF">FE784_16535</name>
</gene>
<keyword evidence="2" id="KW-1185">Reference proteome</keyword>
<sequence length="87" mass="10233">MNWEIYDAEMVYSKEEGYLGKVRFILEGQRSRYEITLQSKKGNEWSYSLNFTEESGIEAEIEVAEKRLEEDDELFDALVEAAKSKLR</sequence>
<name>A0A5C4T7Y9_9BACL</name>
<dbReference type="Proteomes" id="UP000307943">
    <property type="component" value="Unassembled WGS sequence"/>
</dbReference>
<dbReference type="RefSeq" id="WP_139603328.1">
    <property type="nucleotide sequence ID" value="NZ_VDCQ01000021.1"/>
</dbReference>
<reference evidence="1 2" key="1">
    <citation type="submission" date="2019-05" db="EMBL/GenBank/DDBJ databases">
        <title>We sequenced the genome of Paenibacillus hemerocallicola KCTC 33185 for further insight into its adaptation and study the phylogeny of Paenibacillus.</title>
        <authorList>
            <person name="Narsing Rao M.P."/>
        </authorList>
    </citation>
    <scope>NUCLEOTIDE SEQUENCE [LARGE SCALE GENOMIC DNA]</scope>
    <source>
        <strain evidence="1 2">KCTC 33185</strain>
    </source>
</reference>